<keyword evidence="2" id="KW-0808">Transferase</keyword>
<dbReference type="InParanoid" id="G9N7Q8"/>
<dbReference type="OrthoDB" id="25818at2759"/>
<evidence type="ECO:0000256" key="1">
    <source>
        <dbReference type="ARBA" id="ARBA00007274"/>
    </source>
</evidence>
<evidence type="ECO:0000313" key="4">
    <source>
        <dbReference type="EMBL" id="EHK17023.1"/>
    </source>
</evidence>
<proteinExistence type="inferred from homology"/>
<gene>
    <name evidence="4" type="ORF">TRIVIDRAFT_42424</name>
</gene>
<sequence length="205" mass="22393">MARGELYWAFTPDLIQDRKKCAKACRRLNTAEDATRRELVEMWKEMTRDENALPPKAASEDEDEALLEDYPWVEGPLKMDYGYNVELGKNVFVNSNSTWIDTCPIVIGARTLIGPNCSFYSGTHPLDHRVRNGTRGPESGKPIRVGEDCWFGGGVTVLPGVTIGKGVVVGAGSVVTKDVPEGVVVAGNPARVLRKTIEETENGSA</sequence>
<evidence type="ECO:0000256" key="2">
    <source>
        <dbReference type="ARBA" id="ARBA00022679"/>
    </source>
</evidence>
<dbReference type="VEuPathDB" id="FungiDB:TRIVIDRAFT_42424"/>
<dbReference type="STRING" id="413071.G9N7Q8"/>
<dbReference type="InterPro" id="IPR024688">
    <property type="entry name" value="Mac_dom"/>
</dbReference>
<dbReference type="EMBL" id="ABDF02000089">
    <property type="protein sequence ID" value="EHK17023.1"/>
    <property type="molecule type" value="Genomic_DNA"/>
</dbReference>
<dbReference type="SUPFAM" id="SSF51161">
    <property type="entry name" value="Trimeric LpxA-like enzymes"/>
    <property type="match status" value="1"/>
</dbReference>
<dbReference type="CDD" id="cd03357">
    <property type="entry name" value="LbH_MAT_GAT"/>
    <property type="match status" value="1"/>
</dbReference>
<dbReference type="Pfam" id="PF12464">
    <property type="entry name" value="Mac"/>
    <property type="match status" value="1"/>
</dbReference>
<dbReference type="GO" id="GO:0016407">
    <property type="term" value="F:acetyltransferase activity"/>
    <property type="evidence" value="ECO:0007669"/>
    <property type="project" value="InterPro"/>
</dbReference>
<dbReference type="PANTHER" id="PTHR23416:SF54">
    <property type="entry name" value="ACETYLTRANSFERASE, CYSE_LACA_LPXA_NODL FAMILY (AFU_ORTHOLOGUE AFUA_2G08430)-RELATED"/>
    <property type="match status" value="1"/>
</dbReference>
<dbReference type="Pfam" id="PF00132">
    <property type="entry name" value="Hexapep"/>
    <property type="match status" value="1"/>
</dbReference>
<dbReference type="eggNOG" id="KOG4750">
    <property type="taxonomic scope" value="Eukaryota"/>
</dbReference>
<dbReference type="PANTHER" id="PTHR23416">
    <property type="entry name" value="SIALIC ACID SYNTHASE-RELATED"/>
    <property type="match status" value="1"/>
</dbReference>
<dbReference type="InterPro" id="IPR001451">
    <property type="entry name" value="Hexapep"/>
</dbReference>
<organism evidence="4 5">
    <name type="scientific">Hypocrea virens (strain Gv29-8 / FGSC 10586)</name>
    <name type="common">Gliocladium virens</name>
    <name type="synonym">Trichoderma virens</name>
    <dbReference type="NCBI Taxonomy" id="413071"/>
    <lineage>
        <taxon>Eukaryota</taxon>
        <taxon>Fungi</taxon>
        <taxon>Dikarya</taxon>
        <taxon>Ascomycota</taxon>
        <taxon>Pezizomycotina</taxon>
        <taxon>Sordariomycetes</taxon>
        <taxon>Hypocreomycetidae</taxon>
        <taxon>Hypocreales</taxon>
        <taxon>Hypocreaceae</taxon>
        <taxon>Trichoderma</taxon>
    </lineage>
</organism>
<protein>
    <recommendedName>
        <fullName evidence="3">Maltose/galactoside acetyltransferase domain-containing protein</fullName>
    </recommendedName>
</protein>
<dbReference type="HOGENOM" id="CLU_051638_3_1_1"/>
<feature type="domain" description="Maltose/galactoside acetyltransferase" evidence="3">
    <location>
        <begin position="1"/>
        <end position="46"/>
    </location>
</feature>
<dbReference type="Gene3D" id="2.160.10.10">
    <property type="entry name" value="Hexapeptide repeat proteins"/>
    <property type="match status" value="1"/>
</dbReference>
<comment type="caution">
    <text evidence="4">The sequence shown here is derived from an EMBL/GenBank/DDBJ whole genome shotgun (WGS) entry which is preliminary data.</text>
</comment>
<reference evidence="4 5" key="1">
    <citation type="journal article" date="2011" name="Genome Biol.">
        <title>Comparative genome sequence analysis underscores mycoparasitism as the ancestral life style of Trichoderma.</title>
        <authorList>
            <person name="Kubicek C.P."/>
            <person name="Herrera-Estrella A."/>
            <person name="Seidl-Seiboth V."/>
            <person name="Martinez D.A."/>
            <person name="Druzhinina I.S."/>
            <person name="Thon M."/>
            <person name="Zeilinger S."/>
            <person name="Casas-Flores S."/>
            <person name="Horwitz B.A."/>
            <person name="Mukherjee P.K."/>
            <person name="Mukherjee M."/>
            <person name="Kredics L."/>
            <person name="Alcaraz L.D."/>
            <person name="Aerts A."/>
            <person name="Antal Z."/>
            <person name="Atanasova L."/>
            <person name="Cervantes-Badillo M.G."/>
            <person name="Challacombe J."/>
            <person name="Chertkov O."/>
            <person name="McCluskey K."/>
            <person name="Coulpier F."/>
            <person name="Deshpande N."/>
            <person name="von Doehren H."/>
            <person name="Ebbole D.J."/>
            <person name="Esquivel-Naranjo E.U."/>
            <person name="Fekete E."/>
            <person name="Flipphi M."/>
            <person name="Glaser F."/>
            <person name="Gomez-Rodriguez E.Y."/>
            <person name="Gruber S."/>
            <person name="Han C."/>
            <person name="Henrissat B."/>
            <person name="Hermosa R."/>
            <person name="Hernandez-Onate M."/>
            <person name="Karaffa L."/>
            <person name="Kosti I."/>
            <person name="Le Crom S."/>
            <person name="Lindquist E."/>
            <person name="Lucas S."/>
            <person name="Luebeck M."/>
            <person name="Luebeck P.S."/>
            <person name="Margeot A."/>
            <person name="Metz B."/>
            <person name="Misra M."/>
            <person name="Nevalainen H."/>
            <person name="Omann M."/>
            <person name="Packer N."/>
            <person name="Perrone G."/>
            <person name="Uresti-Rivera E.E."/>
            <person name="Salamov A."/>
            <person name="Schmoll M."/>
            <person name="Seiboth B."/>
            <person name="Shapiro H."/>
            <person name="Sukno S."/>
            <person name="Tamayo-Ramos J.A."/>
            <person name="Tisch D."/>
            <person name="Wiest A."/>
            <person name="Wilkinson H.H."/>
            <person name="Zhang M."/>
            <person name="Coutinho P.M."/>
            <person name="Kenerley C.M."/>
            <person name="Monte E."/>
            <person name="Baker S.E."/>
            <person name="Grigoriev I.V."/>
        </authorList>
    </citation>
    <scope>NUCLEOTIDE SEQUENCE [LARGE SCALE GENOMIC DNA]</scope>
    <source>
        <strain evidence="5">Gv29-8 / FGSC 10586</strain>
    </source>
</reference>
<dbReference type="AlphaFoldDB" id="G9N7Q8"/>
<name>G9N7Q8_HYPVG</name>
<dbReference type="InterPro" id="IPR051159">
    <property type="entry name" value="Hexapeptide_acetyltransf"/>
</dbReference>
<dbReference type="Proteomes" id="UP000007115">
    <property type="component" value="Unassembled WGS sequence"/>
</dbReference>
<dbReference type="GO" id="GO:0008374">
    <property type="term" value="F:O-acyltransferase activity"/>
    <property type="evidence" value="ECO:0007669"/>
    <property type="project" value="TreeGrafter"/>
</dbReference>
<dbReference type="RefSeq" id="XP_013951226.1">
    <property type="nucleotide sequence ID" value="XM_014095751.1"/>
</dbReference>
<evidence type="ECO:0000313" key="5">
    <source>
        <dbReference type="Proteomes" id="UP000007115"/>
    </source>
</evidence>
<accession>G9N7Q8</accession>
<dbReference type="OMA" id="FYSGTHP"/>
<dbReference type="InterPro" id="IPR011004">
    <property type="entry name" value="Trimer_LpxA-like_sf"/>
</dbReference>
<evidence type="ECO:0000259" key="3">
    <source>
        <dbReference type="Pfam" id="PF12464"/>
    </source>
</evidence>
<dbReference type="GeneID" id="25794095"/>
<keyword evidence="5" id="KW-1185">Reference proteome</keyword>
<comment type="similarity">
    <text evidence="1">Belongs to the transferase hexapeptide repeat family.</text>
</comment>